<feature type="region of interest" description="Disordered" evidence="1">
    <location>
        <begin position="106"/>
        <end position="126"/>
    </location>
</feature>
<keyword evidence="2" id="KW-1133">Transmembrane helix</keyword>
<gene>
    <name evidence="3" type="ORF">GWI33_010776</name>
</gene>
<organism evidence="3 4">
    <name type="scientific">Rhynchophorus ferrugineus</name>
    <name type="common">Red palm weevil</name>
    <name type="synonym">Curculio ferrugineus</name>
    <dbReference type="NCBI Taxonomy" id="354439"/>
    <lineage>
        <taxon>Eukaryota</taxon>
        <taxon>Metazoa</taxon>
        <taxon>Ecdysozoa</taxon>
        <taxon>Arthropoda</taxon>
        <taxon>Hexapoda</taxon>
        <taxon>Insecta</taxon>
        <taxon>Pterygota</taxon>
        <taxon>Neoptera</taxon>
        <taxon>Endopterygota</taxon>
        <taxon>Coleoptera</taxon>
        <taxon>Polyphaga</taxon>
        <taxon>Cucujiformia</taxon>
        <taxon>Curculionidae</taxon>
        <taxon>Dryophthorinae</taxon>
        <taxon>Rhynchophorus</taxon>
    </lineage>
</organism>
<accession>A0A834IQI5</accession>
<keyword evidence="2" id="KW-0812">Transmembrane</keyword>
<keyword evidence="4" id="KW-1185">Reference proteome</keyword>
<evidence type="ECO:0000256" key="2">
    <source>
        <dbReference type="SAM" id="Phobius"/>
    </source>
</evidence>
<reference evidence="3" key="1">
    <citation type="submission" date="2020-08" db="EMBL/GenBank/DDBJ databases">
        <title>Genome sequencing and assembly of the red palm weevil Rhynchophorus ferrugineus.</title>
        <authorList>
            <person name="Dias G.B."/>
            <person name="Bergman C.M."/>
            <person name="Manee M."/>
        </authorList>
    </citation>
    <scope>NUCLEOTIDE SEQUENCE</scope>
    <source>
        <strain evidence="3">AA-2017</strain>
        <tissue evidence="3">Whole larva</tissue>
    </source>
</reference>
<sequence length="126" mass="14594">MPPFRWGRSRKIPEKYCPRRWKLYLRKNFLFVLLHRRTLALSKKPSTNVAATFSPDRKIKPKSVIMKRLLGTRFFTRLLLLVCSLSLLSILLLSKCGLESLKYPNAEDSNEDVPASELSGKLKFVN</sequence>
<proteinExistence type="predicted"/>
<feature type="transmembrane region" description="Helical" evidence="2">
    <location>
        <begin position="74"/>
        <end position="93"/>
    </location>
</feature>
<protein>
    <submittedName>
        <fullName evidence="3">Uncharacterized protein</fullName>
    </submittedName>
</protein>
<name>A0A834IQI5_RHYFE</name>
<dbReference type="EMBL" id="JAACXV010000056">
    <property type="protein sequence ID" value="KAF7285377.1"/>
    <property type="molecule type" value="Genomic_DNA"/>
</dbReference>
<evidence type="ECO:0000313" key="3">
    <source>
        <dbReference type="EMBL" id="KAF7285377.1"/>
    </source>
</evidence>
<dbReference type="Proteomes" id="UP000625711">
    <property type="component" value="Unassembled WGS sequence"/>
</dbReference>
<evidence type="ECO:0000256" key="1">
    <source>
        <dbReference type="SAM" id="MobiDB-lite"/>
    </source>
</evidence>
<comment type="caution">
    <text evidence="3">The sequence shown here is derived from an EMBL/GenBank/DDBJ whole genome shotgun (WGS) entry which is preliminary data.</text>
</comment>
<keyword evidence="2" id="KW-0472">Membrane</keyword>
<evidence type="ECO:0000313" key="4">
    <source>
        <dbReference type="Proteomes" id="UP000625711"/>
    </source>
</evidence>
<dbReference type="AlphaFoldDB" id="A0A834IQI5"/>